<name>A0A3M7R8Q6_BRAPC</name>
<proteinExistence type="predicted"/>
<sequence>MGGEEVKQNENQNIKVANKSQLAAALKIEFFYLEIIGEFNMIVQDIQKVMNTIIMRVVKLVSIRSFQFRKT</sequence>
<gene>
    <name evidence="1" type="ORF">BpHYR1_008882</name>
</gene>
<dbReference type="AlphaFoldDB" id="A0A3M7R8Q6"/>
<protein>
    <submittedName>
        <fullName evidence="1">Uncharacterized protein</fullName>
    </submittedName>
</protein>
<dbReference type="EMBL" id="REGN01004014">
    <property type="protein sequence ID" value="RNA19618.1"/>
    <property type="molecule type" value="Genomic_DNA"/>
</dbReference>
<reference evidence="1 2" key="1">
    <citation type="journal article" date="2018" name="Sci. Rep.">
        <title>Genomic signatures of local adaptation to the degree of environmental predictability in rotifers.</title>
        <authorList>
            <person name="Franch-Gras L."/>
            <person name="Hahn C."/>
            <person name="Garcia-Roger E.M."/>
            <person name="Carmona M.J."/>
            <person name="Serra M."/>
            <person name="Gomez A."/>
        </authorList>
    </citation>
    <scope>NUCLEOTIDE SEQUENCE [LARGE SCALE GENOMIC DNA]</scope>
    <source>
        <strain evidence="1">HYR1</strain>
    </source>
</reference>
<dbReference type="Proteomes" id="UP000276133">
    <property type="component" value="Unassembled WGS sequence"/>
</dbReference>
<comment type="caution">
    <text evidence="1">The sequence shown here is derived from an EMBL/GenBank/DDBJ whole genome shotgun (WGS) entry which is preliminary data.</text>
</comment>
<evidence type="ECO:0000313" key="1">
    <source>
        <dbReference type="EMBL" id="RNA19618.1"/>
    </source>
</evidence>
<organism evidence="1 2">
    <name type="scientific">Brachionus plicatilis</name>
    <name type="common">Marine rotifer</name>
    <name type="synonym">Brachionus muelleri</name>
    <dbReference type="NCBI Taxonomy" id="10195"/>
    <lineage>
        <taxon>Eukaryota</taxon>
        <taxon>Metazoa</taxon>
        <taxon>Spiralia</taxon>
        <taxon>Gnathifera</taxon>
        <taxon>Rotifera</taxon>
        <taxon>Eurotatoria</taxon>
        <taxon>Monogononta</taxon>
        <taxon>Pseudotrocha</taxon>
        <taxon>Ploima</taxon>
        <taxon>Brachionidae</taxon>
        <taxon>Brachionus</taxon>
    </lineage>
</organism>
<keyword evidence="2" id="KW-1185">Reference proteome</keyword>
<evidence type="ECO:0000313" key="2">
    <source>
        <dbReference type="Proteomes" id="UP000276133"/>
    </source>
</evidence>
<accession>A0A3M7R8Q6</accession>